<feature type="binding site" evidence="13">
    <location>
        <position position="245"/>
    </location>
    <ligand>
        <name>Zn(2+)</name>
        <dbReference type="ChEBI" id="CHEBI:29105"/>
        <label>1</label>
    </ligand>
</feature>
<feature type="binding site" evidence="13">
    <location>
        <position position="245"/>
    </location>
    <ligand>
        <name>Zn(2+)</name>
        <dbReference type="ChEBI" id="CHEBI:29105"/>
        <label>2</label>
    </ligand>
</feature>
<keyword evidence="7 13" id="KW-0862">Zinc</keyword>
<keyword evidence="3" id="KW-0964">Secreted</keyword>
<feature type="disulfide bond" evidence="14">
    <location>
        <begin position="80"/>
        <end position="91"/>
    </location>
</feature>
<accession>A0A813TZQ9</accession>
<dbReference type="AlphaFoldDB" id="A0A813TZQ9"/>
<comment type="cofactor">
    <cofactor evidence="13">
        <name>Zn(2+)</name>
        <dbReference type="ChEBI" id="CHEBI:29105"/>
    </cofactor>
    <text evidence="13">Binds 2 Zn(2+) ions per subunit.</text>
</comment>
<evidence type="ECO:0000256" key="5">
    <source>
        <dbReference type="ARBA" id="ARBA00022729"/>
    </source>
</evidence>
<comment type="caution">
    <text evidence="17">The sequence shown here is derived from an EMBL/GenBank/DDBJ whole genome shotgun (WGS) entry which is preliminary data.</text>
</comment>
<dbReference type="InterPro" id="IPR011160">
    <property type="entry name" value="Sphingomy_PDE"/>
</dbReference>
<feature type="disulfide bond" evidence="14">
    <location>
        <begin position="182"/>
        <end position="187"/>
    </location>
</feature>
<dbReference type="InterPro" id="IPR008139">
    <property type="entry name" value="SaposinB_dom"/>
</dbReference>
<keyword evidence="8 14" id="KW-1015">Disulfide bond</keyword>
<name>A0A813TZQ9_9BILA</name>
<dbReference type="OrthoDB" id="282973at2759"/>
<dbReference type="PANTHER" id="PTHR10340:SF34">
    <property type="entry name" value="SPHINGOMYELIN PHOSPHODIESTERASE"/>
    <property type="match status" value="1"/>
</dbReference>
<comment type="catalytic activity">
    <reaction evidence="11">
        <text>a sphingomyelin + H2O = phosphocholine + an N-acylsphing-4-enine + H(+)</text>
        <dbReference type="Rhea" id="RHEA:19253"/>
        <dbReference type="ChEBI" id="CHEBI:15377"/>
        <dbReference type="ChEBI" id="CHEBI:15378"/>
        <dbReference type="ChEBI" id="CHEBI:17636"/>
        <dbReference type="ChEBI" id="CHEBI:52639"/>
        <dbReference type="ChEBI" id="CHEBI:295975"/>
        <dbReference type="EC" id="3.1.4.12"/>
    </reaction>
    <physiologicalReaction direction="left-to-right" evidence="11">
        <dbReference type="Rhea" id="RHEA:19254"/>
    </physiologicalReaction>
</comment>
<dbReference type="Proteomes" id="UP000663879">
    <property type="component" value="Unassembled WGS sequence"/>
</dbReference>
<evidence type="ECO:0000313" key="18">
    <source>
        <dbReference type="Proteomes" id="UP000663879"/>
    </source>
</evidence>
<dbReference type="Pfam" id="PF19272">
    <property type="entry name" value="ASMase_C"/>
    <property type="match status" value="1"/>
</dbReference>
<evidence type="ECO:0000259" key="16">
    <source>
        <dbReference type="PROSITE" id="PS50015"/>
    </source>
</evidence>
<dbReference type="GO" id="GO:0016020">
    <property type="term" value="C:membrane"/>
    <property type="evidence" value="ECO:0007669"/>
    <property type="project" value="GOC"/>
</dbReference>
<protein>
    <recommendedName>
        <fullName evidence="12">Sphingomyelin phosphodiesterase</fullName>
    </recommendedName>
</protein>
<dbReference type="GO" id="GO:0006685">
    <property type="term" value="P:sphingomyelin catabolic process"/>
    <property type="evidence" value="ECO:0007669"/>
    <property type="project" value="UniProtKB-UniRule"/>
</dbReference>
<evidence type="ECO:0000256" key="14">
    <source>
        <dbReference type="PIRSR" id="PIRSR000948-2"/>
    </source>
</evidence>
<dbReference type="GO" id="GO:0046513">
    <property type="term" value="P:ceramide biosynthetic process"/>
    <property type="evidence" value="ECO:0007669"/>
    <property type="project" value="UniProtKB-ARBA"/>
</dbReference>
<keyword evidence="18" id="KW-1185">Reference proteome</keyword>
<dbReference type="GO" id="GO:0046872">
    <property type="term" value="F:metal ion binding"/>
    <property type="evidence" value="ECO:0007669"/>
    <property type="project" value="UniProtKB-KW"/>
</dbReference>
<feature type="chain" id="PRO_5032300780" description="Sphingomyelin phosphodiesterase" evidence="15">
    <location>
        <begin position="19"/>
        <end position="570"/>
    </location>
</feature>
<evidence type="ECO:0000256" key="2">
    <source>
        <dbReference type="ARBA" id="ARBA00008234"/>
    </source>
</evidence>
<evidence type="ECO:0000256" key="10">
    <source>
        <dbReference type="ARBA" id="ARBA00023295"/>
    </source>
</evidence>
<keyword evidence="6 12" id="KW-0378">Hydrolase</keyword>
<dbReference type="Gene3D" id="3.60.21.10">
    <property type="match status" value="1"/>
</dbReference>
<feature type="disulfide bond" evidence="14">
    <location>
        <begin position="546"/>
        <end position="550"/>
    </location>
</feature>
<reference evidence="17" key="1">
    <citation type="submission" date="2021-02" db="EMBL/GenBank/DDBJ databases">
        <authorList>
            <person name="Nowell W R."/>
        </authorList>
    </citation>
    <scope>NUCLEOTIDE SEQUENCE</scope>
    <source>
        <strain evidence="17">Ploen Becks lab</strain>
    </source>
</reference>
<dbReference type="Pfam" id="PF00149">
    <property type="entry name" value="Metallophos"/>
    <property type="match status" value="1"/>
</dbReference>
<gene>
    <name evidence="17" type="ORF">OXX778_LOCUS7354</name>
</gene>
<evidence type="ECO:0000256" key="4">
    <source>
        <dbReference type="ARBA" id="ARBA00022723"/>
    </source>
</evidence>
<proteinExistence type="inferred from homology"/>
<keyword evidence="10 12" id="KW-0326">Glycosidase</keyword>
<dbReference type="PROSITE" id="PS50015">
    <property type="entry name" value="SAP_B"/>
    <property type="match status" value="1"/>
</dbReference>
<dbReference type="Gene3D" id="1.10.225.10">
    <property type="entry name" value="Saposin-like"/>
    <property type="match status" value="1"/>
</dbReference>
<sequence>MLKLSFLLLLSLTSFIEGTIFDLIAKDKRICTNEVECLLKNNTKSNYCDMCKFILPTIRFMIRQNQSEQSEIQKIVFNLCINSKESNKQMCSEYIDTYWNSWKEISLKSPLNDSELCDSFIGCQKVDHPIFKMNLNLPNKLNKKRNRFINKILNSSKSSIRILQLTDIHIDYEYTPFSLADCDQPLCCRNTSTSTRYNISNGIKEKLAGYWGSYKPCGLPPWTIENLFDHLENNEKFDFIFWTGDIVPHSFWINSQITTQQTLNKLINLFRKFFPNKKIYSVIGNHDSNPQNQFSNGDLNNWLYKQLSEEWTQIGVPKSQIENIKKGAYYTSLLYPGLRLISINNNLCYPWNFQIYINTDSLKDQFKWLIETLQKSEDNEEKVFIIGHVNPQGCIEPFSDIYYKIINRYNNLIKGQFFGHKHFDSFEMFYDLKDLKKPTSIAYITGSVSTYSNQNPSYRIFTIDQEESFKILDYDTYYMNLSDANRDDGNNYPKWIKEYSAKEDLNLNDLTPLDYQDLIMRLENDEKLFEKFFKFYYKSNDQRPRCDSKCKKSFICKLKQAKADNHIPCY</sequence>
<dbReference type="PANTHER" id="PTHR10340">
    <property type="entry name" value="SPHINGOMYELIN PHOSPHODIESTERASE"/>
    <property type="match status" value="1"/>
</dbReference>
<feature type="disulfide bond" evidence="14">
    <location>
        <begin position="348"/>
        <end position="394"/>
    </location>
</feature>
<feature type="domain" description="Saposin B-type" evidence="16">
    <location>
        <begin position="44"/>
        <end position="127"/>
    </location>
</feature>
<evidence type="ECO:0000256" key="12">
    <source>
        <dbReference type="PIRNR" id="PIRNR000948"/>
    </source>
</evidence>
<feature type="binding site" evidence="13">
    <location>
        <position position="420"/>
    </location>
    <ligand>
        <name>Zn(2+)</name>
        <dbReference type="ChEBI" id="CHEBI:29105"/>
        <label>2</label>
    </ligand>
</feature>
<comment type="subcellular location">
    <subcellularLocation>
        <location evidence="1">Secreted</location>
    </subcellularLocation>
</comment>
<feature type="binding site" evidence="13">
    <location>
        <position position="285"/>
    </location>
    <ligand>
        <name>Zn(2+)</name>
        <dbReference type="ChEBI" id="CHEBI:29105"/>
        <label>2</label>
    </ligand>
</feature>
<keyword evidence="5 15" id="KW-0732">Signal</keyword>
<dbReference type="InterPro" id="IPR004843">
    <property type="entry name" value="Calcineurin-like_PHP"/>
</dbReference>
<evidence type="ECO:0000256" key="13">
    <source>
        <dbReference type="PIRSR" id="PIRSR000948-1"/>
    </source>
</evidence>
<keyword evidence="9" id="KW-0325">Glycoprotein</keyword>
<feature type="binding site" evidence="13">
    <location>
        <position position="167"/>
    </location>
    <ligand>
        <name>Zn(2+)</name>
        <dbReference type="ChEBI" id="CHEBI:29105"/>
        <label>1</label>
    </ligand>
</feature>
<organism evidence="17 18">
    <name type="scientific">Brachionus calyciflorus</name>
    <dbReference type="NCBI Taxonomy" id="104777"/>
    <lineage>
        <taxon>Eukaryota</taxon>
        <taxon>Metazoa</taxon>
        <taxon>Spiralia</taxon>
        <taxon>Gnathifera</taxon>
        <taxon>Rotifera</taxon>
        <taxon>Eurotatoria</taxon>
        <taxon>Monogononta</taxon>
        <taxon>Pseudotrocha</taxon>
        <taxon>Ploima</taxon>
        <taxon>Brachionidae</taxon>
        <taxon>Brachionus</taxon>
    </lineage>
</organism>
<evidence type="ECO:0000256" key="6">
    <source>
        <dbReference type="ARBA" id="ARBA00022801"/>
    </source>
</evidence>
<feature type="disulfide bond" evidence="14">
    <location>
        <begin position="188"/>
        <end position="217"/>
    </location>
</feature>
<feature type="disulfide bond" evidence="14">
    <location>
        <begin position="51"/>
        <end position="117"/>
    </location>
</feature>
<comment type="function">
    <text evidence="12">Converts sphingomyelin to ceramide.</text>
</comment>
<comment type="similarity">
    <text evidence="2 12">Belongs to the acid sphingomyelinase family.</text>
</comment>
<feature type="binding site" evidence="13">
    <location>
        <position position="169"/>
    </location>
    <ligand>
        <name>Zn(2+)</name>
        <dbReference type="ChEBI" id="CHEBI:29105"/>
        <label>1</label>
    </ligand>
</feature>
<dbReference type="SUPFAM" id="SSF47862">
    <property type="entry name" value="Saposin"/>
    <property type="match status" value="1"/>
</dbReference>
<evidence type="ECO:0000256" key="11">
    <source>
        <dbReference type="ARBA" id="ARBA00047268"/>
    </source>
</evidence>
<evidence type="ECO:0000313" key="17">
    <source>
        <dbReference type="EMBL" id="CAF0818783.1"/>
    </source>
</evidence>
<evidence type="ECO:0000256" key="3">
    <source>
        <dbReference type="ARBA" id="ARBA00022525"/>
    </source>
</evidence>
<dbReference type="GO" id="GO:0061750">
    <property type="term" value="F:acid sphingomyelin phosphodiesterase activity"/>
    <property type="evidence" value="ECO:0007669"/>
    <property type="project" value="TreeGrafter"/>
</dbReference>
<evidence type="ECO:0000256" key="7">
    <source>
        <dbReference type="ARBA" id="ARBA00022833"/>
    </source>
</evidence>
<dbReference type="GO" id="GO:0005764">
    <property type="term" value="C:lysosome"/>
    <property type="evidence" value="ECO:0007669"/>
    <property type="project" value="TreeGrafter"/>
</dbReference>
<dbReference type="CDD" id="cd00842">
    <property type="entry name" value="MPP_ASMase"/>
    <property type="match status" value="1"/>
</dbReference>
<dbReference type="InterPro" id="IPR041805">
    <property type="entry name" value="ASMase/PPN1_MPP"/>
</dbReference>
<dbReference type="SUPFAM" id="SSF56300">
    <property type="entry name" value="Metallo-dependent phosphatases"/>
    <property type="match status" value="1"/>
</dbReference>
<feature type="binding site" evidence="13">
    <location>
        <position position="388"/>
    </location>
    <ligand>
        <name>Zn(2+)</name>
        <dbReference type="ChEBI" id="CHEBI:29105"/>
        <label>2</label>
    </ligand>
</feature>
<dbReference type="InterPro" id="IPR011001">
    <property type="entry name" value="Saposin-like"/>
</dbReference>
<evidence type="ECO:0000256" key="9">
    <source>
        <dbReference type="ARBA" id="ARBA00023180"/>
    </source>
</evidence>
<dbReference type="EMBL" id="CAJNOC010000932">
    <property type="protein sequence ID" value="CAF0818783.1"/>
    <property type="molecule type" value="Genomic_DNA"/>
</dbReference>
<dbReference type="InterPro" id="IPR029052">
    <property type="entry name" value="Metallo-depent_PP-like"/>
</dbReference>
<dbReference type="InterPro" id="IPR045473">
    <property type="entry name" value="ASM_C"/>
</dbReference>
<evidence type="ECO:0000256" key="1">
    <source>
        <dbReference type="ARBA" id="ARBA00004613"/>
    </source>
</evidence>
<feature type="signal peptide" evidence="15">
    <location>
        <begin position="1"/>
        <end position="18"/>
    </location>
</feature>
<keyword evidence="4 13" id="KW-0479">Metal-binding</keyword>
<evidence type="ECO:0000256" key="8">
    <source>
        <dbReference type="ARBA" id="ARBA00023157"/>
    </source>
</evidence>
<evidence type="ECO:0000256" key="15">
    <source>
        <dbReference type="SAM" id="SignalP"/>
    </source>
</evidence>
<dbReference type="GO" id="GO:0005615">
    <property type="term" value="C:extracellular space"/>
    <property type="evidence" value="ECO:0007669"/>
    <property type="project" value="TreeGrafter"/>
</dbReference>
<dbReference type="GO" id="GO:0016798">
    <property type="term" value="F:hydrolase activity, acting on glycosyl bonds"/>
    <property type="evidence" value="ECO:0007669"/>
    <property type="project" value="UniProtKB-KW"/>
</dbReference>
<dbReference type="PIRSF" id="PIRSF000948">
    <property type="entry name" value="Sphingomy_PDE"/>
    <property type="match status" value="1"/>
</dbReference>
<feature type="binding site" evidence="13">
    <location>
        <position position="422"/>
    </location>
    <ligand>
        <name>Zn(2+)</name>
        <dbReference type="ChEBI" id="CHEBI:29105"/>
        <label>1</label>
    </ligand>
</feature>